<reference evidence="3" key="1">
    <citation type="journal article" date="2019" name="Int. J. Syst. Evol. Microbiol.">
        <title>The Global Catalogue of Microorganisms (GCM) 10K type strain sequencing project: providing services to taxonomists for standard genome sequencing and annotation.</title>
        <authorList>
            <consortium name="The Broad Institute Genomics Platform"/>
            <consortium name="The Broad Institute Genome Sequencing Center for Infectious Disease"/>
            <person name="Wu L."/>
            <person name="Ma J."/>
        </authorList>
    </citation>
    <scope>NUCLEOTIDE SEQUENCE [LARGE SCALE GENOMIC DNA]</scope>
    <source>
        <strain evidence="3">KCTC 52366</strain>
    </source>
</reference>
<dbReference type="EC" id="2.1.1.-" evidence="2"/>
<dbReference type="Proteomes" id="UP001595632">
    <property type="component" value="Unassembled WGS sequence"/>
</dbReference>
<dbReference type="SUPFAM" id="SSF53335">
    <property type="entry name" value="S-adenosyl-L-methionine-dependent methyltransferases"/>
    <property type="match status" value="1"/>
</dbReference>
<gene>
    <name evidence="2" type="ORF">ACFOGP_14665</name>
</gene>
<dbReference type="Gene3D" id="3.40.50.150">
    <property type="entry name" value="Vaccinia Virus protein VP39"/>
    <property type="match status" value="1"/>
</dbReference>
<accession>A0ABV7GW08</accession>
<keyword evidence="2" id="KW-0808">Transferase</keyword>
<name>A0ABV7GW08_9RHOB</name>
<protein>
    <submittedName>
        <fullName evidence="2">Class I SAM-dependent methyltransferase</fullName>
        <ecNumber evidence="2">2.1.1.-</ecNumber>
    </submittedName>
</protein>
<evidence type="ECO:0000259" key="1">
    <source>
        <dbReference type="Pfam" id="PF13649"/>
    </source>
</evidence>
<dbReference type="InterPro" id="IPR041698">
    <property type="entry name" value="Methyltransf_25"/>
</dbReference>
<dbReference type="InterPro" id="IPR029063">
    <property type="entry name" value="SAM-dependent_MTases_sf"/>
</dbReference>
<sequence>MDARLQSRVQRYGWDAASGYYHDAWSAQLRPVHDSLLRMAGIEPGQSIVETACGSGLLTVRLAKQVGPSGRLLATDISQGMLDDLGVRLADDAIDTVQAARMAADQLAVPDESFDAAVCALGLMYTPDPAAALSEMVRVTAPGGVVAASVWGERRCCGWADVFPIVDARVASEVCPMFFGTGAPDALTRLCKTAGLTDVAEHRQSETLLFASDEDLLQAILLGGPVALAVKRFSRAVWEEVCHEFLQSVADYKRYDCSYGIPAEFVTVTGRRPPR</sequence>
<dbReference type="PANTHER" id="PTHR43591">
    <property type="entry name" value="METHYLTRANSFERASE"/>
    <property type="match status" value="1"/>
</dbReference>
<dbReference type="GO" id="GO:0008168">
    <property type="term" value="F:methyltransferase activity"/>
    <property type="evidence" value="ECO:0007669"/>
    <property type="project" value="UniProtKB-KW"/>
</dbReference>
<keyword evidence="3" id="KW-1185">Reference proteome</keyword>
<organism evidence="2 3">
    <name type="scientific">Psychromarinibacter halotolerans</name>
    <dbReference type="NCBI Taxonomy" id="1775175"/>
    <lineage>
        <taxon>Bacteria</taxon>
        <taxon>Pseudomonadati</taxon>
        <taxon>Pseudomonadota</taxon>
        <taxon>Alphaproteobacteria</taxon>
        <taxon>Rhodobacterales</taxon>
        <taxon>Paracoccaceae</taxon>
        <taxon>Psychromarinibacter</taxon>
    </lineage>
</organism>
<dbReference type="CDD" id="cd02440">
    <property type="entry name" value="AdoMet_MTases"/>
    <property type="match status" value="1"/>
</dbReference>
<feature type="domain" description="Methyltransferase" evidence="1">
    <location>
        <begin position="48"/>
        <end position="144"/>
    </location>
</feature>
<dbReference type="PANTHER" id="PTHR43591:SF99">
    <property type="entry name" value="OS06G0646000 PROTEIN"/>
    <property type="match status" value="1"/>
</dbReference>
<comment type="caution">
    <text evidence="2">The sequence shown here is derived from an EMBL/GenBank/DDBJ whole genome shotgun (WGS) entry which is preliminary data.</text>
</comment>
<evidence type="ECO:0000313" key="3">
    <source>
        <dbReference type="Proteomes" id="UP001595632"/>
    </source>
</evidence>
<dbReference type="EMBL" id="JBHRTB010000010">
    <property type="protein sequence ID" value="MFC3143962.1"/>
    <property type="molecule type" value="Genomic_DNA"/>
</dbReference>
<dbReference type="Pfam" id="PF13649">
    <property type="entry name" value="Methyltransf_25"/>
    <property type="match status" value="1"/>
</dbReference>
<keyword evidence="2" id="KW-0489">Methyltransferase</keyword>
<evidence type="ECO:0000313" key="2">
    <source>
        <dbReference type="EMBL" id="MFC3143962.1"/>
    </source>
</evidence>
<dbReference type="GO" id="GO:0032259">
    <property type="term" value="P:methylation"/>
    <property type="evidence" value="ECO:0007669"/>
    <property type="project" value="UniProtKB-KW"/>
</dbReference>
<proteinExistence type="predicted"/>
<dbReference type="RefSeq" id="WP_275631231.1">
    <property type="nucleotide sequence ID" value="NZ_JARGYD010000001.1"/>
</dbReference>